<reference evidence="1" key="1">
    <citation type="submission" date="2021-06" db="EMBL/GenBank/DDBJ databases">
        <authorList>
            <person name="Kallberg Y."/>
            <person name="Tangrot J."/>
            <person name="Rosling A."/>
        </authorList>
    </citation>
    <scope>NUCLEOTIDE SEQUENCE</scope>
    <source>
        <strain evidence="1">BR232B</strain>
    </source>
</reference>
<evidence type="ECO:0000313" key="1">
    <source>
        <dbReference type="EMBL" id="CAG8650024.1"/>
    </source>
</evidence>
<sequence length="317" mass="37557">MHLELLSICKYFKSWKLSRDKEEKKGEISWVMDVRDSLKKFYEMHKTKPLGSALGKMYRLASQIYQRLRWPGEPMKKLTKEEEKRHKSAKECKYRGPAHSICNLQLQIKPEEAMLLIRFHNMEKYDAHFIAKAMGRISQEEIKAIPHNMEKLFKLRYWPSEVLKHVQKRIAKSLDIYTELIMIDVLPTQRDSQSHKMDVTKLPPIEAFSSILNKSTCAPKDYERAQEVWKAFGMKTFREYHDLYLKLDVLLLADVFEANRKMMKAKFGLDIAHYVSLPSFAEDSLYKMTGQKIELFTDNNMYFYGERDDEIHANRRA</sequence>
<accession>A0A9N9H139</accession>
<dbReference type="PANTHER" id="PTHR31511:SF12">
    <property type="entry name" value="RHO TERMINATION FACTOR N-TERMINAL DOMAIN-CONTAINING PROTEIN"/>
    <property type="match status" value="1"/>
</dbReference>
<dbReference type="OrthoDB" id="2397160at2759"/>
<gene>
    <name evidence="1" type="ORF">PBRASI_LOCUS10220</name>
</gene>
<dbReference type="PANTHER" id="PTHR31511">
    <property type="entry name" value="PROTEIN CBG23764"/>
    <property type="match status" value="1"/>
</dbReference>
<protein>
    <submittedName>
        <fullName evidence="1">6331_t:CDS:1</fullName>
    </submittedName>
</protein>
<dbReference type="Proteomes" id="UP000789739">
    <property type="component" value="Unassembled WGS sequence"/>
</dbReference>
<dbReference type="EMBL" id="CAJVPI010002823">
    <property type="protein sequence ID" value="CAG8650024.1"/>
    <property type="molecule type" value="Genomic_DNA"/>
</dbReference>
<name>A0A9N9H139_9GLOM</name>
<comment type="caution">
    <text evidence="1">The sequence shown here is derived from an EMBL/GenBank/DDBJ whole genome shotgun (WGS) entry which is preliminary data.</text>
</comment>
<proteinExistence type="predicted"/>
<dbReference type="AlphaFoldDB" id="A0A9N9H139"/>
<evidence type="ECO:0000313" key="2">
    <source>
        <dbReference type="Proteomes" id="UP000789739"/>
    </source>
</evidence>
<keyword evidence="2" id="KW-1185">Reference proteome</keyword>
<organism evidence="1 2">
    <name type="scientific">Paraglomus brasilianum</name>
    <dbReference type="NCBI Taxonomy" id="144538"/>
    <lineage>
        <taxon>Eukaryota</taxon>
        <taxon>Fungi</taxon>
        <taxon>Fungi incertae sedis</taxon>
        <taxon>Mucoromycota</taxon>
        <taxon>Glomeromycotina</taxon>
        <taxon>Glomeromycetes</taxon>
        <taxon>Paraglomerales</taxon>
        <taxon>Paraglomeraceae</taxon>
        <taxon>Paraglomus</taxon>
    </lineage>
</organism>